<dbReference type="AlphaFoldDB" id="A0A2T6KRW4"/>
<reference evidence="2 3" key="1">
    <citation type="submission" date="2018-04" db="EMBL/GenBank/DDBJ databases">
        <title>Genomic Encyclopedia of Archaeal and Bacterial Type Strains, Phase II (KMG-II): from individual species to whole genera.</title>
        <authorList>
            <person name="Goeker M."/>
        </authorList>
    </citation>
    <scope>NUCLEOTIDE SEQUENCE [LARGE SCALE GENOMIC DNA]</scope>
    <source>
        <strain evidence="2 3">DSM 29955</strain>
    </source>
</reference>
<keyword evidence="3" id="KW-1185">Reference proteome</keyword>
<keyword evidence="1" id="KW-1133">Transmembrane helix</keyword>
<accession>A0A2T6KRW4</accession>
<comment type="caution">
    <text evidence="2">The sequence shown here is derived from an EMBL/GenBank/DDBJ whole genome shotgun (WGS) entry which is preliminary data.</text>
</comment>
<dbReference type="EMBL" id="QBUD01000001">
    <property type="protein sequence ID" value="PUB19298.1"/>
    <property type="molecule type" value="Genomic_DNA"/>
</dbReference>
<evidence type="ECO:0000313" key="3">
    <source>
        <dbReference type="Proteomes" id="UP000244523"/>
    </source>
</evidence>
<evidence type="ECO:0000256" key="1">
    <source>
        <dbReference type="SAM" id="Phobius"/>
    </source>
</evidence>
<dbReference type="Proteomes" id="UP000244523">
    <property type="component" value="Unassembled WGS sequence"/>
</dbReference>
<keyword evidence="1" id="KW-0812">Transmembrane</keyword>
<proteinExistence type="predicted"/>
<evidence type="ECO:0000313" key="2">
    <source>
        <dbReference type="EMBL" id="PUB19298.1"/>
    </source>
</evidence>
<feature type="transmembrane region" description="Helical" evidence="1">
    <location>
        <begin position="126"/>
        <end position="145"/>
    </location>
</feature>
<organism evidence="2 3">
    <name type="scientific">Yoonia sediminilitoris</name>
    <dbReference type="NCBI Taxonomy" id="1286148"/>
    <lineage>
        <taxon>Bacteria</taxon>
        <taxon>Pseudomonadati</taxon>
        <taxon>Pseudomonadota</taxon>
        <taxon>Alphaproteobacteria</taxon>
        <taxon>Rhodobacterales</taxon>
        <taxon>Paracoccaceae</taxon>
        <taxon>Yoonia</taxon>
    </lineage>
</organism>
<evidence type="ECO:0008006" key="4">
    <source>
        <dbReference type="Google" id="ProtNLM"/>
    </source>
</evidence>
<sequence length="149" mass="16520">MTLQRALYLIVSLAAAGMGTWLAYTSYQQLVEAAQLRETGVRTISTVSQKWIVPGESPDDSHRIRYDFVLNDQDYTFERSVPVPLYRVVESGSTFEVTVSEESPDLHEIYPGQLAGRAQNRLTGGIILLLIGIAVFLIKGGASIFRRNA</sequence>
<feature type="transmembrane region" description="Helical" evidence="1">
    <location>
        <begin position="6"/>
        <end position="27"/>
    </location>
</feature>
<gene>
    <name evidence="2" type="ORF">C8N45_101894</name>
</gene>
<dbReference type="RefSeq" id="WP_108384938.1">
    <property type="nucleotide sequence ID" value="NZ_QBUD01000001.1"/>
</dbReference>
<keyword evidence="1" id="KW-0472">Membrane</keyword>
<name>A0A2T6KRW4_9RHOB</name>
<protein>
    <recommendedName>
        <fullName evidence="4">DUF3592 domain-containing protein</fullName>
    </recommendedName>
</protein>